<dbReference type="EMBL" id="CAICTM010000672">
    <property type="protein sequence ID" value="CAB9514772.1"/>
    <property type="molecule type" value="Genomic_DNA"/>
</dbReference>
<gene>
    <name evidence="2" type="ORF">SEMRO_673_G185240.1</name>
</gene>
<name>A0A9N8E590_9STRA</name>
<feature type="compositionally biased region" description="Acidic residues" evidence="1">
    <location>
        <begin position="574"/>
        <end position="584"/>
    </location>
</feature>
<dbReference type="AlphaFoldDB" id="A0A9N8E590"/>
<accession>A0A9N8E590</accession>
<protein>
    <submittedName>
        <fullName evidence="2">Uncharacterized protein</fullName>
    </submittedName>
</protein>
<comment type="caution">
    <text evidence="2">The sequence shown here is derived from an EMBL/GenBank/DDBJ whole genome shotgun (WGS) entry which is preliminary data.</text>
</comment>
<sequence length="739" mass="82577">MPSTTTLLSQKQQLCKCPLCKHDYDTQHLADADNNKNAESEGEDGNVKSPAQDHLPTSCRWCMKTICRACVQTLPRNSGNVVCPHCDKAKAFHATQAVVHELSCQLLELLQKSQHENTSTKNNNQQLMDLSTEPTGMTSVTPEPTRRRMVAGMGVISLEELMTQNKNKNSDKSIREHGYAAGTPVCRNGTERGTIESVSTNNETLYTLRFGDGDPIQVSFQEMKAMVEAAKEQNGSNRYSSDSTFIGQDVYKLFPGLGSFKGKVVDCTVKRFYTIVFDDQKKETMVPHETVESWVEGPFKKKVVSSRRRSSPALAAARPTTTKNDEVEEATDNSSLRSRKKRSTSIDGSDLMPSGKKAKFTLADYNKIAGDDATLEDPQPPKKKRGRPPKNAKPDGPTPPPPPQEQPHSSKVFKLPPAKAQFTGWKGFEQHVSDKEGLPKTFREALVLMDFLFKVARGQETFVARLYENSGKKEGWFNGDDVRVVLRELKKENPKDFKWHVKGSHYVPSTKSDLESFLRILIRLKMAPELDSPEEAKEWKPTGYSRPSKYFRDVADKQEDINNDSSSSSGSSSSDEEDSEEEDDVPIKSLKGSPKNPKASKGGLKLGDSLLLPEEDRATGWKGFNKHVFDDALPKKMRMVFEMLDFLFPVAAGEETFVTVHDERKKMGNGLPGSDICARLRLLKDDQPDHPGLKWHKMKTPYVPKTKKDLKRFMLCLVNDLDVAPKVASKALLNEKGSD</sequence>
<evidence type="ECO:0000256" key="1">
    <source>
        <dbReference type="SAM" id="MobiDB-lite"/>
    </source>
</evidence>
<reference evidence="2" key="1">
    <citation type="submission" date="2020-06" db="EMBL/GenBank/DDBJ databases">
        <authorList>
            <consortium name="Plant Systems Biology data submission"/>
        </authorList>
    </citation>
    <scope>NUCLEOTIDE SEQUENCE</scope>
    <source>
        <strain evidence="2">D6</strain>
    </source>
</reference>
<evidence type="ECO:0000313" key="3">
    <source>
        <dbReference type="Proteomes" id="UP001153069"/>
    </source>
</evidence>
<keyword evidence="3" id="KW-1185">Reference proteome</keyword>
<feature type="compositionally biased region" description="Pro residues" evidence="1">
    <location>
        <begin position="396"/>
        <end position="405"/>
    </location>
</feature>
<feature type="region of interest" description="Disordered" evidence="1">
    <location>
        <begin position="559"/>
        <end position="606"/>
    </location>
</feature>
<dbReference type="Proteomes" id="UP001153069">
    <property type="component" value="Unassembled WGS sequence"/>
</dbReference>
<evidence type="ECO:0000313" key="2">
    <source>
        <dbReference type="EMBL" id="CAB9514772.1"/>
    </source>
</evidence>
<proteinExistence type="predicted"/>
<feature type="region of interest" description="Disordered" evidence="1">
    <location>
        <begin position="302"/>
        <end position="355"/>
    </location>
</feature>
<organism evidence="2 3">
    <name type="scientific">Seminavis robusta</name>
    <dbReference type="NCBI Taxonomy" id="568900"/>
    <lineage>
        <taxon>Eukaryota</taxon>
        <taxon>Sar</taxon>
        <taxon>Stramenopiles</taxon>
        <taxon>Ochrophyta</taxon>
        <taxon>Bacillariophyta</taxon>
        <taxon>Bacillariophyceae</taxon>
        <taxon>Bacillariophycidae</taxon>
        <taxon>Naviculales</taxon>
        <taxon>Naviculaceae</taxon>
        <taxon>Seminavis</taxon>
    </lineage>
</organism>
<feature type="compositionally biased region" description="Basic residues" evidence="1">
    <location>
        <begin position="381"/>
        <end position="390"/>
    </location>
</feature>
<feature type="compositionally biased region" description="Low complexity" evidence="1">
    <location>
        <begin position="564"/>
        <end position="573"/>
    </location>
</feature>
<feature type="region of interest" description="Disordered" evidence="1">
    <location>
        <begin position="370"/>
        <end position="411"/>
    </location>
</feature>